<organism evidence="1 2">
    <name type="scientific">Symbiobacterium thermophilum</name>
    <dbReference type="NCBI Taxonomy" id="2734"/>
    <lineage>
        <taxon>Bacteria</taxon>
        <taxon>Bacillati</taxon>
        <taxon>Bacillota</taxon>
        <taxon>Clostridia</taxon>
        <taxon>Eubacteriales</taxon>
        <taxon>Symbiobacteriaceae</taxon>
        <taxon>Symbiobacterium</taxon>
    </lineage>
</organism>
<comment type="caution">
    <text evidence="1">The sequence shown here is derived from an EMBL/GenBank/DDBJ whole genome shotgun (WGS) entry which is preliminary data.</text>
</comment>
<sequence>MRRWLALLLGAGLLCAGVLCAGVLYAGAAPGEWRSAYQIRRRAAKLAQAADVMVLAEVGEQVLPSYPAEGRVYTDTVVSVVRGGGFAAGTELTLRLPGGRTDDLEGIVDSLHPFPDKGGQVFLLLKEAGEKYDVLAFMELVDGRPRWPEGRAYMRYLSQLE</sequence>
<accession>A0A953LI69</accession>
<proteinExistence type="predicted"/>
<dbReference type="Proteomes" id="UP000732377">
    <property type="component" value="Unassembled WGS sequence"/>
</dbReference>
<dbReference type="RefSeq" id="WP_273378639.1">
    <property type="nucleotide sequence ID" value="NZ_PIUK01000038.1"/>
</dbReference>
<protein>
    <submittedName>
        <fullName evidence="1">Uncharacterized protein</fullName>
    </submittedName>
</protein>
<evidence type="ECO:0000313" key="1">
    <source>
        <dbReference type="EMBL" id="MBY6275734.1"/>
    </source>
</evidence>
<gene>
    <name evidence="1" type="ORF">CWE10_05845</name>
</gene>
<name>A0A953LI69_SYMTR</name>
<dbReference type="AlphaFoldDB" id="A0A953LI69"/>
<evidence type="ECO:0000313" key="2">
    <source>
        <dbReference type="Proteomes" id="UP000732377"/>
    </source>
</evidence>
<dbReference type="EMBL" id="PIUK01000038">
    <property type="protein sequence ID" value="MBY6275734.1"/>
    <property type="molecule type" value="Genomic_DNA"/>
</dbReference>
<reference evidence="1" key="1">
    <citation type="submission" date="2017-11" db="EMBL/GenBank/DDBJ databases">
        <title>Three new genomes from thermophilic consortium.</title>
        <authorList>
            <person name="Quaggio R."/>
            <person name="Amgarten D."/>
            <person name="Setubal J.C."/>
        </authorList>
    </citation>
    <scope>NUCLEOTIDE SEQUENCE</scope>
    <source>
        <strain evidence="1">ZCTH01-B2</strain>
    </source>
</reference>